<evidence type="ECO:0000313" key="2">
    <source>
        <dbReference type="EMBL" id="CAK0846649.1"/>
    </source>
</evidence>
<comment type="caution">
    <text evidence="2">The sequence shown here is derived from an EMBL/GenBank/DDBJ whole genome shotgun (WGS) entry which is preliminary data.</text>
</comment>
<feature type="compositionally biased region" description="Basic residues" evidence="1">
    <location>
        <begin position="215"/>
        <end position="233"/>
    </location>
</feature>
<feature type="region of interest" description="Disordered" evidence="1">
    <location>
        <begin position="211"/>
        <end position="233"/>
    </location>
</feature>
<dbReference type="Proteomes" id="UP001189429">
    <property type="component" value="Unassembled WGS sequence"/>
</dbReference>
<proteinExistence type="predicted"/>
<accession>A0ABN9TN97</accession>
<name>A0ABN9TN97_9DINO</name>
<evidence type="ECO:0000313" key="3">
    <source>
        <dbReference type="Proteomes" id="UP001189429"/>
    </source>
</evidence>
<gene>
    <name evidence="2" type="ORF">PCOR1329_LOCUS40103</name>
</gene>
<dbReference type="EMBL" id="CAUYUJ010014837">
    <property type="protein sequence ID" value="CAK0846649.1"/>
    <property type="molecule type" value="Genomic_DNA"/>
</dbReference>
<sequence length="469" mass="52350">MGRLARAPGLVGAPPPTLPFNRWQRAVREEWFETQTAFLANVVYAKVDFPEALTDTVEVRAMGIFAHYGLVNVVKKCPVRDAPAVLEESWRSDNGKVRFKWACSSHGHKHYDAAVAGVGILKKVEVGSWMTFLNFIALLRSGTPLHKMHAELRAAWGNCSDKNFRRWKDMYQGELKKANEKLDLMKIGGPNHVVVMDETVVGVHPDDGFESLTHKGIRKGAPRARSGTRSRPKVRARIAKAPPARTIWKGDEPMKSAGVTRGKKNVVKRRPAAMKVKKTIMKRPAARGGVRGTSADPRSNGRWLWAAVSVGKGTEKWTHGNGKKRFAWRFLPSRYNAEKSKPRGFEEIRKTIEQHVAKKNILVFDGWLSSLKAAQDLGFIHVPPMVHDVGWRDVETGWHSNDIESENNRLKHWSRVRYNALKISELDMHEHAYYVNAGDTMADVMLGLAAAGGGLGRAQLIRLGVGSSV</sequence>
<protein>
    <submittedName>
        <fullName evidence="2">Uncharacterized protein</fullName>
    </submittedName>
</protein>
<reference evidence="2" key="1">
    <citation type="submission" date="2023-10" db="EMBL/GenBank/DDBJ databases">
        <authorList>
            <person name="Chen Y."/>
            <person name="Shah S."/>
            <person name="Dougan E. K."/>
            <person name="Thang M."/>
            <person name="Chan C."/>
        </authorList>
    </citation>
    <scope>NUCLEOTIDE SEQUENCE [LARGE SCALE GENOMIC DNA]</scope>
</reference>
<keyword evidence="3" id="KW-1185">Reference proteome</keyword>
<evidence type="ECO:0000256" key="1">
    <source>
        <dbReference type="SAM" id="MobiDB-lite"/>
    </source>
</evidence>
<organism evidence="2 3">
    <name type="scientific">Prorocentrum cordatum</name>
    <dbReference type="NCBI Taxonomy" id="2364126"/>
    <lineage>
        <taxon>Eukaryota</taxon>
        <taxon>Sar</taxon>
        <taxon>Alveolata</taxon>
        <taxon>Dinophyceae</taxon>
        <taxon>Prorocentrales</taxon>
        <taxon>Prorocentraceae</taxon>
        <taxon>Prorocentrum</taxon>
    </lineage>
</organism>